<sequence length="67" mass="7960">MVRANGMEIVRTREREKYGNELLSNEWAKAKEDSGFLVANALENWTDVDWFANRFINWKFYKDKGVT</sequence>
<comment type="caution">
    <text evidence="1">The sequence shown here is derived from an EMBL/GenBank/DDBJ whole genome shotgun (WGS) entry which is preliminary data.</text>
</comment>
<accession>A0A9P7YCQ8</accession>
<dbReference type="Proteomes" id="UP000824998">
    <property type="component" value="Unassembled WGS sequence"/>
</dbReference>
<dbReference type="OrthoDB" id="10003767at2759"/>
<protein>
    <submittedName>
        <fullName evidence="1">Uncharacterized protein</fullName>
    </submittedName>
</protein>
<proteinExistence type="predicted"/>
<name>A0A9P7YCQ8_9HELO</name>
<evidence type="ECO:0000313" key="1">
    <source>
        <dbReference type="EMBL" id="KAG9231246.1"/>
    </source>
</evidence>
<dbReference type="EMBL" id="MU251615">
    <property type="protein sequence ID" value="KAG9231246.1"/>
    <property type="molecule type" value="Genomic_DNA"/>
</dbReference>
<gene>
    <name evidence="1" type="ORF">BJ875DRAFT_469999</name>
</gene>
<reference evidence="1" key="1">
    <citation type="journal article" date="2021" name="IMA Fungus">
        <title>Genomic characterization of three marine fungi, including Emericellopsis atlantica sp. nov. with signatures of a generalist lifestyle and marine biomass degradation.</title>
        <authorList>
            <person name="Hagestad O.C."/>
            <person name="Hou L."/>
            <person name="Andersen J.H."/>
            <person name="Hansen E.H."/>
            <person name="Altermark B."/>
            <person name="Li C."/>
            <person name="Kuhnert E."/>
            <person name="Cox R.J."/>
            <person name="Crous P.W."/>
            <person name="Spatafora J.W."/>
            <person name="Lail K."/>
            <person name="Amirebrahimi M."/>
            <person name="Lipzen A."/>
            <person name="Pangilinan J."/>
            <person name="Andreopoulos W."/>
            <person name="Hayes R.D."/>
            <person name="Ng V."/>
            <person name="Grigoriev I.V."/>
            <person name="Jackson S.A."/>
            <person name="Sutton T.D.S."/>
            <person name="Dobson A.D.W."/>
            <person name="Rama T."/>
        </authorList>
    </citation>
    <scope>NUCLEOTIDE SEQUENCE</scope>
    <source>
        <strain evidence="1">TRa018bII</strain>
    </source>
</reference>
<dbReference type="AlphaFoldDB" id="A0A9P7YCQ8"/>
<keyword evidence="2" id="KW-1185">Reference proteome</keyword>
<organism evidence="1 2">
    <name type="scientific">Amylocarpus encephaloides</name>
    <dbReference type="NCBI Taxonomy" id="45428"/>
    <lineage>
        <taxon>Eukaryota</taxon>
        <taxon>Fungi</taxon>
        <taxon>Dikarya</taxon>
        <taxon>Ascomycota</taxon>
        <taxon>Pezizomycotina</taxon>
        <taxon>Leotiomycetes</taxon>
        <taxon>Helotiales</taxon>
        <taxon>Helotiales incertae sedis</taxon>
        <taxon>Amylocarpus</taxon>
    </lineage>
</organism>
<evidence type="ECO:0000313" key="2">
    <source>
        <dbReference type="Proteomes" id="UP000824998"/>
    </source>
</evidence>